<feature type="transmembrane region" description="Helical" evidence="6">
    <location>
        <begin position="73"/>
        <end position="96"/>
    </location>
</feature>
<dbReference type="InterPro" id="IPR036259">
    <property type="entry name" value="MFS_trans_sf"/>
</dbReference>
<evidence type="ECO:0000256" key="6">
    <source>
        <dbReference type="SAM" id="Phobius"/>
    </source>
</evidence>
<dbReference type="GO" id="GO:0022857">
    <property type="term" value="F:transmembrane transporter activity"/>
    <property type="evidence" value="ECO:0007669"/>
    <property type="project" value="InterPro"/>
</dbReference>
<feature type="transmembrane region" description="Helical" evidence="6">
    <location>
        <begin position="334"/>
        <end position="352"/>
    </location>
</feature>
<name>A0A014MIB4_9BACT</name>
<comment type="subcellular location">
    <subcellularLocation>
        <location evidence="1">Cell membrane</location>
        <topology evidence="1">Multi-pass membrane protein</topology>
    </subcellularLocation>
</comment>
<dbReference type="InterPro" id="IPR011701">
    <property type="entry name" value="MFS"/>
</dbReference>
<feature type="transmembrane region" description="Helical" evidence="6">
    <location>
        <begin position="145"/>
        <end position="165"/>
    </location>
</feature>
<dbReference type="Proteomes" id="UP000020977">
    <property type="component" value="Unassembled WGS sequence"/>
</dbReference>
<dbReference type="PANTHER" id="PTHR23513:SF6">
    <property type="entry name" value="MAJOR FACILITATOR SUPERFAMILY ASSOCIATED DOMAIN-CONTAINING PROTEIN"/>
    <property type="match status" value="1"/>
</dbReference>
<keyword evidence="3 6" id="KW-0812">Transmembrane</keyword>
<evidence type="ECO:0000256" key="4">
    <source>
        <dbReference type="ARBA" id="ARBA00022989"/>
    </source>
</evidence>
<keyword evidence="5 6" id="KW-0472">Membrane</keyword>
<feature type="transmembrane region" description="Helical" evidence="6">
    <location>
        <begin position="102"/>
        <end position="125"/>
    </location>
</feature>
<evidence type="ECO:0000256" key="1">
    <source>
        <dbReference type="ARBA" id="ARBA00004651"/>
    </source>
</evidence>
<dbReference type="GO" id="GO:0005886">
    <property type="term" value="C:plasma membrane"/>
    <property type="evidence" value="ECO:0007669"/>
    <property type="project" value="UniProtKB-SubCell"/>
</dbReference>
<evidence type="ECO:0000313" key="7">
    <source>
        <dbReference type="EMBL" id="EXU61265.1"/>
    </source>
</evidence>
<feature type="transmembrane region" description="Helical" evidence="6">
    <location>
        <begin position="293"/>
        <end position="314"/>
    </location>
</feature>
<dbReference type="AlphaFoldDB" id="A0A014MIB4"/>
<evidence type="ECO:0000313" key="8">
    <source>
        <dbReference type="Proteomes" id="UP000020977"/>
    </source>
</evidence>
<dbReference type="SUPFAM" id="SSF103473">
    <property type="entry name" value="MFS general substrate transporter"/>
    <property type="match status" value="1"/>
</dbReference>
<proteinExistence type="predicted"/>
<dbReference type="PATRIC" id="fig|1188239.3.peg.537"/>
<feature type="transmembrane region" description="Helical" evidence="6">
    <location>
        <begin position="171"/>
        <end position="192"/>
    </location>
</feature>
<dbReference type="STRING" id="1188239.MOVI_2150"/>
<organism evidence="7 8">
    <name type="scientific">Mesomycoplasma ovipneumoniae 14811</name>
    <dbReference type="NCBI Taxonomy" id="1188239"/>
    <lineage>
        <taxon>Bacteria</taxon>
        <taxon>Bacillati</taxon>
        <taxon>Mycoplasmatota</taxon>
        <taxon>Mycoplasmoidales</taxon>
        <taxon>Metamycoplasmataceae</taxon>
        <taxon>Mesomycoplasma</taxon>
    </lineage>
</organism>
<gene>
    <name evidence="7" type="ORF">MOVI_2150</name>
</gene>
<evidence type="ECO:0008006" key="9">
    <source>
        <dbReference type="Google" id="ProtNLM"/>
    </source>
</evidence>
<evidence type="ECO:0000256" key="5">
    <source>
        <dbReference type="ARBA" id="ARBA00023136"/>
    </source>
</evidence>
<keyword evidence="4 6" id="KW-1133">Transmembrane helix</keyword>
<evidence type="ECO:0000256" key="2">
    <source>
        <dbReference type="ARBA" id="ARBA00022475"/>
    </source>
</evidence>
<dbReference type="eggNOG" id="COG2226">
    <property type="taxonomic scope" value="Bacteria"/>
</dbReference>
<feature type="transmembrane region" description="Helical" evidence="6">
    <location>
        <begin position="40"/>
        <end position="61"/>
    </location>
</feature>
<feature type="transmembrane region" description="Helical" evidence="6">
    <location>
        <begin position="391"/>
        <end position="410"/>
    </location>
</feature>
<accession>A0A014MIB4</accession>
<feature type="transmembrane region" description="Helical" evidence="6">
    <location>
        <begin position="364"/>
        <end position="385"/>
    </location>
</feature>
<sequence>MTIFFKNSIKFTSSLSTSLIGSEAFKFSSSLYIFKITGDFWLVTILYLLIQIPNLVVYLFSSKIVQKWKNDKIILFISDILSVFCLAFLLIIFFSLANNQLFTFSIILILVNTLLGFIHAFRFIYLKNIVYYLANNEKQMQNINVFSSFATAMGFLISAVFALVIYSRLDFYWMVLFNMATYSISGMLYFWLKLNAKKFDFALSQQKNFKENDKKISTYKWVFVLAGHFIVAIFFLPRTTLFPPVFKYINSQSQVEIFNYQQLATWLNIGFSFASVLGTIVSFLILNKTRKKISIIWLLVGLLILGWIWPFVAFIKNLNVQFYSYMIITSFNQFIFSLFFPAFSSLSYLFFSKEEFHVQNGISLVTRAIFYTLVTIATTATFIYLSFYFSFLIFMLLISVLGLIVIFSYCKIKKLTVKKVKIKTTKS</sequence>
<feature type="transmembrane region" description="Helical" evidence="6">
    <location>
        <begin position="263"/>
        <end position="286"/>
    </location>
</feature>
<dbReference type="Gene3D" id="1.20.1250.20">
    <property type="entry name" value="MFS general substrate transporter like domains"/>
    <property type="match status" value="2"/>
</dbReference>
<feature type="transmembrane region" description="Helical" evidence="6">
    <location>
        <begin position="218"/>
        <end position="236"/>
    </location>
</feature>
<evidence type="ECO:0000256" key="3">
    <source>
        <dbReference type="ARBA" id="ARBA00022692"/>
    </source>
</evidence>
<dbReference type="RefSeq" id="WP_044284063.1">
    <property type="nucleotide sequence ID" value="NZ_JFAD01000013.1"/>
</dbReference>
<keyword evidence="2" id="KW-1003">Cell membrane</keyword>
<dbReference type="EMBL" id="JFAD01000013">
    <property type="protein sequence ID" value="EXU61265.1"/>
    <property type="molecule type" value="Genomic_DNA"/>
</dbReference>
<dbReference type="PANTHER" id="PTHR23513">
    <property type="entry name" value="INTEGRAL MEMBRANE EFFLUX PROTEIN-RELATED"/>
    <property type="match status" value="1"/>
</dbReference>
<protein>
    <recommendedName>
        <fullName evidence="9">MFS transporter</fullName>
    </recommendedName>
</protein>
<dbReference type="Pfam" id="PF07690">
    <property type="entry name" value="MFS_1"/>
    <property type="match status" value="1"/>
</dbReference>
<reference evidence="7 8" key="1">
    <citation type="submission" date="2014-03" db="EMBL/GenBank/DDBJ databases">
        <title>Genome sequence of Mycoplasma ovipneumoniae strain 14811.</title>
        <authorList>
            <person name="Sirand-Pugnet P."/>
            <person name="Breton M."/>
            <person name="Dordet-Frisoni E."/>
            <person name="Baranowski E."/>
            <person name="Barre A."/>
            <person name="Couture C."/>
            <person name="Dupuy V."/>
            <person name="Gaurivaud P."/>
            <person name="Jacob D."/>
            <person name="Lemaitre C."/>
            <person name="Manso-Silvan L."/>
            <person name="Nikolski M."/>
            <person name="Nouvel L.-X."/>
            <person name="Poumarat F."/>
            <person name="Tardy F."/>
            <person name="Thebault P."/>
            <person name="Theil S."/>
            <person name="Citti C."/>
            <person name="Thiaucourt F."/>
            <person name="Blanchard A."/>
        </authorList>
    </citation>
    <scope>NUCLEOTIDE SEQUENCE [LARGE SCALE GENOMIC DNA]</scope>
    <source>
        <strain evidence="7 8">14811</strain>
    </source>
</reference>
<comment type="caution">
    <text evidence="7">The sequence shown here is derived from an EMBL/GenBank/DDBJ whole genome shotgun (WGS) entry which is preliminary data.</text>
</comment>